<proteinExistence type="predicted"/>
<reference evidence="1" key="1">
    <citation type="submission" date="2014-09" db="EMBL/GenBank/DDBJ databases">
        <authorList>
            <person name="Magalhaes I.L.F."/>
            <person name="Oliveira U."/>
            <person name="Santos F.R."/>
            <person name="Vidigal T.H.D.A."/>
            <person name="Brescovit A.D."/>
            <person name="Santos A.J."/>
        </authorList>
    </citation>
    <scope>NUCLEOTIDE SEQUENCE</scope>
    <source>
        <tissue evidence="1">Shoot tissue taken approximately 20 cm above the soil surface</tissue>
    </source>
</reference>
<protein>
    <submittedName>
        <fullName evidence="1">Uncharacterized protein</fullName>
    </submittedName>
</protein>
<name>A0A0A9BK51_ARUDO</name>
<organism evidence="1">
    <name type="scientific">Arundo donax</name>
    <name type="common">Giant reed</name>
    <name type="synonym">Donax arundinaceus</name>
    <dbReference type="NCBI Taxonomy" id="35708"/>
    <lineage>
        <taxon>Eukaryota</taxon>
        <taxon>Viridiplantae</taxon>
        <taxon>Streptophyta</taxon>
        <taxon>Embryophyta</taxon>
        <taxon>Tracheophyta</taxon>
        <taxon>Spermatophyta</taxon>
        <taxon>Magnoliopsida</taxon>
        <taxon>Liliopsida</taxon>
        <taxon>Poales</taxon>
        <taxon>Poaceae</taxon>
        <taxon>PACMAD clade</taxon>
        <taxon>Arundinoideae</taxon>
        <taxon>Arundineae</taxon>
        <taxon>Arundo</taxon>
    </lineage>
</organism>
<dbReference type="AlphaFoldDB" id="A0A0A9BK51"/>
<sequence>MEDFFFFICLCFSICILRNGEVCIQKSSLMA</sequence>
<accession>A0A0A9BK51</accession>
<evidence type="ECO:0000313" key="1">
    <source>
        <dbReference type="EMBL" id="JAD61585.1"/>
    </source>
</evidence>
<dbReference type="EMBL" id="GBRH01236310">
    <property type="protein sequence ID" value="JAD61585.1"/>
    <property type="molecule type" value="Transcribed_RNA"/>
</dbReference>
<reference evidence="1" key="2">
    <citation type="journal article" date="2015" name="Data Brief">
        <title>Shoot transcriptome of the giant reed, Arundo donax.</title>
        <authorList>
            <person name="Barrero R.A."/>
            <person name="Guerrero F.D."/>
            <person name="Moolhuijzen P."/>
            <person name="Goolsby J.A."/>
            <person name="Tidwell J."/>
            <person name="Bellgard S.E."/>
            <person name="Bellgard M.I."/>
        </authorList>
    </citation>
    <scope>NUCLEOTIDE SEQUENCE</scope>
    <source>
        <tissue evidence="1">Shoot tissue taken approximately 20 cm above the soil surface</tissue>
    </source>
</reference>